<dbReference type="SMART" id="SM00382">
    <property type="entry name" value="AAA"/>
    <property type="match status" value="1"/>
</dbReference>
<dbReference type="InterPro" id="IPR039421">
    <property type="entry name" value="Type_1_exporter"/>
</dbReference>
<reference evidence="11 12" key="1">
    <citation type="submission" date="2019-01" db="EMBL/GenBank/DDBJ databases">
        <title>Pseudolysobacter antarctica gen. nov., sp. nov., isolated from Fildes Peninsula, Antarctica.</title>
        <authorList>
            <person name="Wei Z."/>
            <person name="Peng F."/>
        </authorList>
    </citation>
    <scope>NUCLEOTIDE SEQUENCE [LARGE SCALE GENOMIC DNA]</scope>
    <source>
        <strain evidence="11 12">AQ6-296</strain>
    </source>
</reference>
<evidence type="ECO:0000256" key="5">
    <source>
        <dbReference type="ARBA" id="ARBA00022840"/>
    </source>
</evidence>
<keyword evidence="7 8" id="KW-0472">Membrane</keyword>
<dbReference type="PROSITE" id="PS00211">
    <property type="entry name" value="ABC_TRANSPORTER_1"/>
    <property type="match status" value="1"/>
</dbReference>
<keyword evidence="3 8" id="KW-0812">Transmembrane</keyword>
<dbReference type="PROSITE" id="PS50893">
    <property type="entry name" value="ABC_TRANSPORTER_2"/>
    <property type="match status" value="1"/>
</dbReference>
<keyword evidence="2" id="KW-0813">Transport</keyword>
<dbReference type="PANTHER" id="PTHR24221">
    <property type="entry name" value="ATP-BINDING CASSETTE SUB-FAMILY B"/>
    <property type="match status" value="1"/>
</dbReference>
<evidence type="ECO:0000256" key="1">
    <source>
        <dbReference type="ARBA" id="ARBA00004651"/>
    </source>
</evidence>
<gene>
    <name evidence="11" type="ORF">ELE36_12210</name>
</gene>
<evidence type="ECO:0000256" key="6">
    <source>
        <dbReference type="ARBA" id="ARBA00022989"/>
    </source>
</evidence>
<dbReference type="InterPro" id="IPR011527">
    <property type="entry name" value="ABC1_TM_dom"/>
</dbReference>
<sequence length="601" mass="66857">MTPPLPATNESPRSARDAFRQLLPTLWQFRWRVGLSLACLVIAKLANIGVPLLLRNIIDALDSKTALIAVPGLLLAGYGVLRLSSVMFGQLRDIFFERVSQRAMRSAGISTFRHLHGLSLRFHLQRHTGGVSRDIERGTRGIYNILGYAIFNIIPTLLEITLVTILLLRQFDWRFATITLATMVVYIAFTVIITNWRTRIVRQMNETDAAANARAIDSLLNYETVKYFGNEEFEAQRYDANLRRYEDASVQSESSLGLLNGAQSLVIAGGLTVLMWMAAQGVVGGKLSLGDLVMVNTLLLQLSIPLNFLGVTYRQIKSGLVDMERMFRLLNEQSEIADKPGAPDLATRGAEVRFEAVQFSYEAERTILHHVDFTIAPGQTVAVVGTTGAGKSTLARLLFRFYDVSGGRILIDGQDIREVTQQSLRRAIGIVPQDTVLFNDSIYYNIAYGRPDATREEVHAAARAAHIHDFILSLPEGYESTVGERGLKLSGGEKQRVAIARTVLKNPAILIFDEATSALDTRTEKIIQAELAEVARERTTLIIAHRLSTIVDADQILVMEHGRIVERGHHRDLLAQSGVYAALWKMQQTEKKTEALYDVSV</sequence>
<feature type="domain" description="ABC transporter" evidence="9">
    <location>
        <begin position="352"/>
        <end position="586"/>
    </location>
</feature>
<feature type="transmembrane region" description="Helical" evidence="8">
    <location>
        <begin position="33"/>
        <end position="54"/>
    </location>
</feature>
<evidence type="ECO:0000313" key="11">
    <source>
        <dbReference type="EMBL" id="QBB71052.1"/>
    </source>
</evidence>
<protein>
    <submittedName>
        <fullName evidence="11">ABC transporter ATP-binding protein/permease</fullName>
    </submittedName>
</protein>
<keyword evidence="12" id="KW-1185">Reference proteome</keyword>
<dbReference type="InterPro" id="IPR003593">
    <property type="entry name" value="AAA+_ATPase"/>
</dbReference>
<proteinExistence type="predicted"/>
<evidence type="ECO:0000256" key="8">
    <source>
        <dbReference type="SAM" id="Phobius"/>
    </source>
</evidence>
<dbReference type="CDD" id="cd18582">
    <property type="entry name" value="ABC_6TM_ATM1_ABCB7"/>
    <property type="match status" value="1"/>
</dbReference>
<dbReference type="RefSeq" id="WP_129833680.1">
    <property type="nucleotide sequence ID" value="NZ_CP035704.1"/>
</dbReference>
<feature type="domain" description="ABC transmembrane type-1" evidence="10">
    <location>
        <begin position="35"/>
        <end position="318"/>
    </location>
</feature>
<dbReference type="PROSITE" id="PS50929">
    <property type="entry name" value="ABC_TM1F"/>
    <property type="match status" value="1"/>
</dbReference>
<evidence type="ECO:0000259" key="9">
    <source>
        <dbReference type="PROSITE" id="PS50893"/>
    </source>
</evidence>
<dbReference type="GO" id="GO:0005524">
    <property type="term" value="F:ATP binding"/>
    <property type="evidence" value="ECO:0007669"/>
    <property type="project" value="UniProtKB-KW"/>
</dbReference>
<dbReference type="Gene3D" id="3.40.50.300">
    <property type="entry name" value="P-loop containing nucleotide triphosphate hydrolases"/>
    <property type="match status" value="1"/>
</dbReference>
<dbReference type="EMBL" id="CP035704">
    <property type="protein sequence ID" value="QBB71052.1"/>
    <property type="molecule type" value="Genomic_DNA"/>
</dbReference>
<dbReference type="PANTHER" id="PTHR24221:SF402">
    <property type="entry name" value="IRON-SULFUR CLUSTERS TRANSPORTER ABCB7, MITOCHONDRIAL"/>
    <property type="match status" value="1"/>
</dbReference>
<dbReference type="GO" id="GO:0005886">
    <property type="term" value="C:plasma membrane"/>
    <property type="evidence" value="ECO:0007669"/>
    <property type="project" value="UniProtKB-SubCell"/>
</dbReference>
<dbReference type="Gene3D" id="1.20.1560.10">
    <property type="entry name" value="ABC transporter type 1, transmembrane domain"/>
    <property type="match status" value="1"/>
</dbReference>
<evidence type="ECO:0000313" key="12">
    <source>
        <dbReference type="Proteomes" id="UP000291562"/>
    </source>
</evidence>
<accession>A0A411HKK2</accession>
<evidence type="ECO:0000256" key="4">
    <source>
        <dbReference type="ARBA" id="ARBA00022741"/>
    </source>
</evidence>
<feature type="transmembrane region" description="Helical" evidence="8">
    <location>
        <begin position="145"/>
        <end position="167"/>
    </location>
</feature>
<dbReference type="Pfam" id="PF00005">
    <property type="entry name" value="ABC_tran"/>
    <property type="match status" value="1"/>
</dbReference>
<dbReference type="GO" id="GO:0016887">
    <property type="term" value="F:ATP hydrolysis activity"/>
    <property type="evidence" value="ECO:0007669"/>
    <property type="project" value="InterPro"/>
</dbReference>
<evidence type="ECO:0000256" key="2">
    <source>
        <dbReference type="ARBA" id="ARBA00022448"/>
    </source>
</evidence>
<dbReference type="OrthoDB" id="9806127at2"/>
<keyword evidence="4" id="KW-0547">Nucleotide-binding</keyword>
<dbReference type="GO" id="GO:0006879">
    <property type="term" value="P:intracellular iron ion homeostasis"/>
    <property type="evidence" value="ECO:0007669"/>
    <property type="project" value="TreeGrafter"/>
</dbReference>
<evidence type="ECO:0000256" key="7">
    <source>
        <dbReference type="ARBA" id="ARBA00023136"/>
    </source>
</evidence>
<comment type="subcellular location">
    <subcellularLocation>
        <location evidence="1">Cell membrane</location>
        <topology evidence="1">Multi-pass membrane protein</topology>
    </subcellularLocation>
</comment>
<feature type="transmembrane region" description="Helical" evidence="8">
    <location>
        <begin position="173"/>
        <end position="194"/>
    </location>
</feature>
<dbReference type="InterPro" id="IPR003439">
    <property type="entry name" value="ABC_transporter-like_ATP-bd"/>
</dbReference>
<evidence type="ECO:0000259" key="10">
    <source>
        <dbReference type="PROSITE" id="PS50929"/>
    </source>
</evidence>
<dbReference type="InterPro" id="IPR036640">
    <property type="entry name" value="ABC1_TM_sf"/>
</dbReference>
<dbReference type="Proteomes" id="UP000291562">
    <property type="component" value="Chromosome"/>
</dbReference>
<dbReference type="AlphaFoldDB" id="A0A411HKK2"/>
<evidence type="ECO:0000256" key="3">
    <source>
        <dbReference type="ARBA" id="ARBA00022692"/>
    </source>
</evidence>
<feature type="transmembrane region" description="Helical" evidence="8">
    <location>
        <begin position="298"/>
        <end position="316"/>
    </location>
</feature>
<dbReference type="Pfam" id="PF00664">
    <property type="entry name" value="ABC_membrane"/>
    <property type="match status" value="1"/>
</dbReference>
<dbReference type="KEGG" id="xbc:ELE36_12210"/>
<name>A0A411HKK2_9GAMM</name>
<dbReference type="InterPro" id="IPR027417">
    <property type="entry name" value="P-loop_NTPase"/>
</dbReference>
<keyword evidence="5 11" id="KW-0067">ATP-binding</keyword>
<dbReference type="GO" id="GO:0140359">
    <property type="term" value="F:ABC-type transporter activity"/>
    <property type="evidence" value="ECO:0007669"/>
    <property type="project" value="InterPro"/>
</dbReference>
<keyword evidence="6 8" id="KW-1133">Transmembrane helix</keyword>
<feature type="transmembrane region" description="Helical" evidence="8">
    <location>
        <begin position="258"/>
        <end position="278"/>
    </location>
</feature>
<feature type="transmembrane region" description="Helical" evidence="8">
    <location>
        <begin position="66"/>
        <end position="83"/>
    </location>
</feature>
<dbReference type="InterPro" id="IPR017871">
    <property type="entry name" value="ABC_transporter-like_CS"/>
</dbReference>
<dbReference type="FunFam" id="3.40.50.300:FF:000186">
    <property type="entry name" value="ATP-binding cassette sub-family B member 7, mitochondrial"/>
    <property type="match status" value="1"/>
</dbReference>
<dbReference type="SUPFAM" id="SSF90123">
    <property type="entry name" value="ABC transporter transmembrane region"/>
    <property type="match status" value="1"/>
</dbReference>
<dbReference type="SUPFAM" id="SSF52540">
    <property type="entry name" value="P-loop containing nucleoside triphosphate hydrolases"/>
    <property type="match status" value="1"/>
</dbReference>
<organism evidence="11 12">
    <name type="scientific">Pseudolysobacter antarcticus</name>
    <dbReference type="NCBI Taxonomy" id="2511995"/>
    <lineage>
        <taxon>Bacteria</taxon>
        <taxon>Pseudomonadati</taxon>
        <taxon>Pseudomonadota</taxon>
        <taxon>Gammaproteobacteria</taxon>
        <taxon>Lysobacterales</taxon>
        <taxon>Rhodanobacteraceae</taxon>
        <taxon>Pseudolysobacter</taxon>
    </lineage>
</organism>